<keyword evidence="7" id="KW-0326">Glycosidase</keyword>
<feature type="region of interest" description="Disordered" evidence="8">
    <location>
        <begin position="1"/>
        <end position="55"/>
    </location>
</feature>
<dbReference type="InterPro" id="IPR001382">
    <property type="entry name" value="Glyco_hydro_47"/>
</dbReference>
<accession>A0A9P6VXE8</accession>
<organism evidence="9 10">
    <name type="scientific">Rhodotorula mucilaginosa</name>
    <name type="common">Yeast</name>
    <name type="synonym">Rhodotorula rubra</name>
    <dbReference type="NCBI Taxonomy" id="5537"/>
    <lineage>
        <taxon>Eukaryota</taxon>
        <taxon>Fungi</taxon>
        <taxon>Dikarya</taxon>
        <taxon>Basidiomycota</taxon>
        <taxon>Pucciniomycotina</taxon>
        <taxon>Microbotryomycetes</taxon>
        <taxon>Sporidiobolales</taxon>
        <taxon>Sporidiobolaceae</taxon>
        <taxon>Rhodotorula</taxon>
    </lineage>
</organism>
<evidence type="ECO:0000256" key="6">
    <source>
        <dbReference type="PIRSR" id="PIRSR601382-2"/>
    </source>
</evidence>
<evidence type="ECO:0000256" key="4">
    <source>
        <dbReference type="ARBA" id="ARBA00022801"/>
    </source>
</evidence>
<dbReference type="PANTHER" id="PTHR11742">
    <property type="entry name" value="MANNOSYL-OLIGOSACCHARIDE ALPHA-1,2-MANNOSIDASE-RELATED"/>
    <property type="match status" value="1"/>
</dbReference>
<dbReference type="PANTHER" id="PTHR11742:SF103">
    <property type="entry name" value="ENDOPLASMIC RETICULUM MANNOSIDASE MNL2-RELATED"/>
    <property type="match status" value="1"/>
</dbReference>
<feature type="compositionally biased region" description="Polar residues" evidence="8">
    <location>
        <begin position="15"/>
        <end position="26"/>
    </location>
</feature>
<keyword evidence="10" id="KW-1185">Reference proteome</keyword>
<dbReference type="GO" id="GO:0005509">
    <property type="term" value="F:calcium ion binding"/>
    <property type="evidence" value="ECO:0007669"/>
    <property type="project" value="InterPro"/>
</dbReference>
<feature type="compositionally biased region" description="Basic and acidic residues" evidence="8">
    <location>
        <begin position="214"/>
        <end position="224"/>
    </location>
</feature>
<feature type="region of interest" description="Disordered" evidence="8">
    <location>
        <begin position="63"/>
        <end position="82"/>
    </location>
</feature>
<evidence type="ECO:0000256" key="8">
    <source>
        <dbReference type="SAM" id="MobiDB-lite"/>
    </source>
</evidence>
<keyword evidence="6" id="KW-0106">Calcium</keyword>
<dbReference type="GO" id="GO:0005975">
    <property type="term" value="P:carbohydrate metabolic process"/>
    <property type="evidence" value="ECO:0007669"/>
    <property type="project" value="InterPro"/>
</dbReference>
<dbReference type="InterPro" id="IPR036026">
    <property type="entry name" value="Seven-hairpin_glycosidases"/>
</dbReference>
<feature type="binding site" evidence="6">
    <location>
        <position position="819"/>
    </location>
    <ligand>
        <name>Ca(2+)</name>
        <dbReference type="ChEBI" id="CHEBI:29108"/>
    </ligand>
</feature>
<dbReference type="Pfam" id="PF01532">
    <property type="entry name" value="Glyco_hydro_47"/>
    <property type="match status" value="2"/>
</dbReference>
<feature type="compositionally biased region" description="Basic and acidic residues" evidence="8">
    <location>
        <begin position="63"/>
        <end position="74"/>
    </location>
</feature>
<dbReference type="Proteomes" id="UP000777482">
    <property type="component" value="Unassembled WGS sequence"/>
</dbReference>
<dbReference type="GO" id="GO:0005783">
    <property type="term" value="C:endoplasmic reticulum"/>
    <property type="evidence" value="ECO:0007669"/>
    <property type="project" value="TreeGrafter"/>
</dbReference>
<gene>
    <name evidence="9" type="ORF">C6P46_006154</name>
</gene>
<evidence type="ECO:0000313" key="9">
    <source>
        <dbReference type="EMBL" id="KAG0657872.1"/>
    </source>
</evidence>
<reference evidence="9 10" key="1">
    <citation type="submission" date="2020-11" db="EMBL/GenBank/DDBJ databases">
        <title>Kefir isolates.</title>
        <authorList>
            <person name="Marcisauskas S."/>
            <person name="Kim Y."/>
            <person name="Blasche S."/>
        </authorList>
    </citation>
    <scope>NUCLEOTIDE SEQUENCE [LARGE SCALE GENOMIC DNA]</scope>
    <source>
        <strain evidence="9 10">KR</strain>
    </source>
</reference>
<keyword evidence="4 7" id="KW-0378">Hydrolase</keyword>
<comment type="pathway">
    <text evidence="2">Protein modification; protein glycosylation.</text>
</comment>
<protein>
    <recommendedName>
        <fullName evidence="7">alpha-1,2-Mannosidase</fullName>
        <ecNumber evidence="7">3.2.1.-</ecNumber>
    </recommendedName>
</protein>
<sequence>MLPTRRRSPPSYSRLASTPSTDSPGNSEKDVVVDGSETSGYSWGKTSERPGLSYQRSFDFDIEGRSSDGQEREIGQGQDSWSAATTTLQRQARTLRGKAVLGLAALTLVLLVRRSWQDSAPVDKIEEEAVVAENWQTTWPMPEDASINTTTAAPSAVQETSKPKLDYGADVPEYNETAFAQPRRPVPPAWPDPWAGVENVHFKGREWLSPSRFGSEDEGWKQTRDPPSQQPPPARHLLKAFEFTAEAAGRRKDGLAGDGILAPGVDFDDMTGRPKMVPQRLLKLGKEHGWQPPPGLLASEIGTKKHARSSDVPRVQYQGVVEGERDASHPRAVEEKRRREWVKRAFMHAWEGYSTHAYGHDELSPVSGRWSDNYNGWGATLVDSLDTLLMMNMSHEYTLARKHVADIDFTYLTPSGSETFSTKLPDLAAMEMAEDEDSAAKAVGPMANRFPDPRRIKEYDQHSPATISWFETTIRYLGGLLSAYELSGDPLMLERATELGDWLLPAFATEYGLPVNRYIIGSNPNGGHNGRQSLAEVGSMTLEMTRLSQLTGNEVYFRAAQRALDTLDQHFLPAQEPKDPTLANGPTYRGRLGTLLPAFIDPSFPYNLQGDYTLGGLADSYYEYLIKQAHLTSMSHDQYSRMYREAMDGVLKYLVRPLEVIPGRHDLALLGTMNWGGWQAELQHLACFAGGMFGLGAKLLKRPIDLDVAINVGTPLISTRVRTANRRQIGRPETIESVFYMWRLTGDRKWQDQGWTMFVNWVEHSITETGFATIKDVSQTPARQEDSMESFVLGETLKYYYLLFSPRDFFSLDDWVFSTEAHPFWRARPDAPRPPAPLWAGPAGDDSAGAEAPTFTSQMGEGTWVQQWARVQQAAALAPKTMRRTAEEKARAARLRDDTAPLDSELQHLGRRPPGGAKRPLVRPSEEELAEALRRKKEHEKFNPPGKLQPPPGQVAGGGGRGMADCAPHVTDFAGSPFEINRAVSKQLAETPAAGCAQLSRLVRLGRASARPIPALFEEIRPCLARSCSPPRLRLDLVTPSALVSNGAEYKAWLPPVRWACSLLEGIGTLTGHLDREPTRFASFLPGSTSSTRRLVCASYLASPSRSLQLVNHVEREPSAYQ</sequence>
<evidence type="ECO:0000256" key="2">
    <source>
        <dbReference type="ARBA" id="ARBA00004922"/>
    </source>
</evidence>
<evidence type="ECO:0000256" key="5">
    <source>
        <dbReference type="ARBA" id="ARBA00023157"/>
    </source>
</evidence>
<dbReference type="GO" id="GO:0036503">
    <property type="term" value="P:ERAD pathway"/>
    <property type="evidence" value="ECO:0007669"/>
    <property type="project" value="UniProtKB-ARBA"/>
</dbReference>
<feature type="compositionally biased region" description="Basic and acidic residues" evidence="8">
    <location>
        <begin position="884"/>
        <end position="899"/>
    </location>
</feature>
<dbReference type="Gene3D" id="1.50.10.10">
    <property type="match status" value="2"/>
</dbReference>
<dbReference type="GO" id="GO:0004571">
    <property type="term" value="F:mannosyl-oligosaccharide 1,2-alpha-mannosidase activity"/>
    <property type="evidence" value="ECO:0007669"/>
    <property type="project" value="InterPro"/>
</dbReference>
<dbReference type="InterPro" id="IPR012341">
    <property type="entry name" value="6hp_glycosidase-like_sf"/>
</dbReference>
<evidence type="ECO:0000256" key="3">
    <source>
        <dbReference type="ARBA" id="ARBA00007658"/>
    </source>
</evidence>
<evidence type="ECO:0000256" key="7">
    <source>
        <dbReference type="RuleBase" id="RU361193"/>
    </source>
</evidence>
<comment type="cofactor">
    <cofactor evidence="1 6">
        <name>Ca(2+)</name>
        <dbReference type="ChEBI" id="CHEBI:29108"/>
    </cofactor>
</comment>
<keyword evidence="5" id="KW-1015">Disulfide bond</keyword>
<dbReference type="GO" id="GO:0016020">
    <property type="term" value="C:membrane"/>
    <property type="evidence" value="ECO:0007669"/>
    <property type="project" value="InterPro"/>
</dbReference>
<dbReference type="InterPro" id="IPR050749">
    <property type="entry name" value="Glycosyl_Hydrolase_47"/>
</dbReference>
<keyword evidence="6" id="KW-0479">Metal-binding</keyword>
<proteinExistence type="inferred from homology"/>
<feature type="compositionally biased region" description="Polar residues" evidence="8">
    <location>
        <begin position="36"/>
        <end position="45"/>
    </location>
</feature>
<dbReference type="OrthoDB" id="8118055at2759"/>
<dbReference type="EC" id="3.2.1.-" evidence="7"/>
<evidence type="ECO:0000256" key="1">
    <source>
        <dbReference type="ARBA" id="ARBA00001913"/>
    </source>
</evidence>
<feature type="region of interest" description="Disordered" evidence="8">
    <location>
        <begin position="210"/>
        <end position="232"/>
    </location>
</feature>
<dbReference type="EMBL" id="PUHQ01000074">
    <property type="protein sequence ID" value="KAG0657872.1"/>
    <property type="molecule type" value="Genomic_DNA"/>
</dbReference>
<evidence type="ECO:0000313" key="10">
    <source>
        <dbReference type="Proteomes" id="UP000777482"/>
    </source>
</evidence>
<dbReference type="PRINTS" id="PR00747">
    <property type="entry name" value="GLYHDRLASE47"/>
</dbReference>
<comment type="similarity">
    <text evidence="3 7">Belongs to the glycosyl hydrolase 47 family.</text>
</comment>
<feature type="region of interest" description="Disordered" evidence="8">
    <location>
        <begin position="879"/>
        <end position="963"/>
    </location>
</feature>
<dbReference type="SUPFAM" id="SSF48225">
    <property type="entry name" value="Seven-hairpin glycosidases"/>
    <property type="match status" value="1"/>
</dbReference>
<name>A0A9P6VXE8_RHOMI</name>
<dbReference type="AlphaFoldDB" id="A0A9P6VXE8"/>
<comment type="caution">
    <text evidence="9">The sequence shown here is derived from an EMBL/GenBank/DDBJ whole genome shotgun (WGS) entry which is preliminary data.</text>
</comment>